<evidence type="ECO:0000256" key="12">
    <source>
        <dbReference type="RuleBase" id="RU361134"/>
    </source>
</evidence>
<evidence type="ECO:0000256" key="1">
    <source>
        <dbReference type="ARBA" id="ARBA00000548"/>
    </source>
</evidence>
<keyword evidence="8" id="KW-0106">Calcium</keyword>
<dbReference type="Gene3D" id="2.60.40.1180">
    <property type="entry name" value="Golgi alpha-mannosidase II"/>
    <property type="match status" value="1"/>
</dbReference>
<dbReference type="GO" id="GO:0005975">
    <property type="term" value="P:carbohydrate metabolic process"/>
    <property type="evidence" value="ECO:0007669"/>
    <property type="project" value="InterPro"/>
</dbReference>
<name>H8G5R2_9PSEU</name>
<organism evidence="16 17">
    <name type="scientific">Saccharomonospora azurea NA-128</name>
    <dbReference type="NCBI Taxonomy" id="882081"/>
    <lineage>
        <taxon>Bacteria</taxon>
        <taxon>Bacillati</taxon>
        <taxon>Actinomycetota</taxon>
        <taxon>Actinomycetes</taxon>
        <taxon>Pseudonocardiales</taxon>
        <taxon>Pseudonocardiaceae</taxon>
        <taxon>Saccharomonospora</taxon>
    </lineage>
</organism>
<feature type="domain" description="Glycosyl hydrolase family 13 catalytic" evidence="15">
    <location>
        <begin position="35"/>
        <end position="384"/>
    </location>
</feature>
<reference evidence="16 17" key="1">
    <citation type="journal article" date="2012" name="Stand. Genomic Sci.">
        <title>Genome sequence of the soil bacterium Saccharomonospora azurea type strain (NA-128(T)).</title>
        <authorList>
            <person name="Klenk H.P."/>
            <person name="Held B."/>
            <person name="Lucas S."/>
            <person name="Lapidus A."/>
            <person name="Copeland A."/>
            <person name="Hammon N."/>
            <person name="Pitluck S."/>
            <person name="Goodwin L.A."/>
            <person name="Han C."/>
            <person name="Tapia R."/>
            <person name="Brambilla E.M."/>
            <person name="Potter G."/>
            <person name="Land M."/>
            <person name="Ivanova N."/>
            <person name="Rohde M."/>
            <person name="Goker M."/>
            <person name="Detter J.C."/>
            <person name="Kyrpides N.C."/>
            <person name="Woyke T."/>
        </authorList>
    </citation>
    <scope>NUCLEOTIDE SEQUENCE [LARGE SCALE GENOMIC DNA]</scope>
    <source>
        <strain evidence="16 17">NA-128</strain>
    </source>
</reference>
<dbReference type="SUPFAM" id="SSF51011">
    <property type="entry name" value="Glycosyl hydrolase domain"/>
    <property type="match status" value="1"/>
</dbReference>
<keyword evidence="17" id="KW-1185">Reference proteome</keyword>
<comment type="cofactor">
    <cofactor evidence="2">
        <name>Ca(2+)</name>
        <dbReference type="ChEBI" id="CHEBI:29108"/>
    </cofactor>
</comment>
<dbReference type="InterPro" id="IPR006046">
    <property type="entry name" value="Alpha_amylase"/>
</dbReference>
<dbReference type="InterPro" id="IPR006048">
    <property type="entry name" value="A-amylase/branching_C"/>
</dbReference>
<keyword evidence="13" id="KW-0732">Signal</keyword>
<protein>
    <recommendedName>
        <fullName evidence="5 12">Alpha-amylase</fullName>
        <ecNumber evidence="4 12">3.2.1.1</ecNumber>
    </recommendedName>
</protein>
<evidence type="ECO:0000256" key="9">
    <source>
        <dbReference type="ARBA" id="ARBA00023277"/>
    </source>
</evidence>
<evidence type="ECO:0000256" key="8">
    <source>
        <dbReference type="ARBA" id="ARBA00022837"/>
    </source>
</evidence>
<dbReference type="Proteomes" id="UP000004705">
    <property type="component" value="Chromosome"/>
</dbReference>
<evidence type="ECO:0000256" key="2">
    <source>
        <dbReference type="ARBA" id="ARBA00001913"/>
    </source>
</evidence>
<dbReference type="GO" id="GO:0004556">
    <property type="term" value="F:alpha-amylase activity"/>
    <property type="evidence" value="ECO:0007669"/>
    <property type="project" value="UniProtKB-UniRule"/>
</dbReference>
<dbReference type="GO" id="GO:0046872">
    <property type="term" value="F:metal ion binding"/>
    <property type="evidence" value="ECO:0007669"/>
    <property type="project" value="UniProtKB-KW"/>
</dbReference>
<dbReference type="Gene3D" id="3.20.20.80">
    <property type="entry name" value="Glycosidases"/>
    <property type="match status" value="1"/>
</dbReference>
<dbReference type="InterPro" id="IPR031319">
    <property type="entry name" value="A-amylase_C"/>
</dbReference>
<dbReference type="InterPro" id="IPR006047">
    <property type="entry name" value="GH13_cat_dom"/>
</dbReference>
<dbReference type="SMART" id="SM00632">
    <property type="entry name" value="Aamy_C"/>
    <property type="match status" value="1"/>
</dbReference>
<feature type="domain" description="Alpha-amylase C-terminal" evidence="14">
    <location>
        <begin position="393"/>
        <end position="479"/>
    </location>
</feature>
<dbReference type="Pfam" id="PF02806">
    <property type="entry name" value="Alpha-amylase_C"/>
    <property type="match status" value="1"/>
</dbReference>
<dbReference type="EMBL" id="CM001466">
    <property type="protein sequence ID" value="EHY90224.1"/>
    <property type="molecule type" value="Genomic_DNA"/>
</dbReference>
<feature type="signal peptide" evidence="13">
    <location>
        <begin position="1"/>
        <end position="28"/>
    </location>
</feature>
<dbReference type="AlphaFoldDB" id="H8G5R2"/>
<evidence type="ECO:0000256" key="3">
    <source>
        <dbReference type="ARBA" id="ARBA00008061"/>
    </source>
</evidence>
<evidence type="ECO:0000256" key="13">
    <source>
        <dbReference type="SAM" id="SignalP"/>
    </source>
</evidence>
<proteinExistence type="inferred from homology"/>
<evidence type="ECO:0000256" key="5">
    <source>
        <dbReference type="ARBA" id="ARBA00017303"/>
    </source>
</evidence>
<evidence type="ECO:0000256" key="7">
    <source>
        <dbReference type="ARBA" id="ARBA00022801"/>
    </source>
</evidence>
<gene>
    <name evidence="16" type="ORF">SacazDRAFT_03347</name>
</gene>
<dbReference type="PANTHER" id="PTHR43447">
    <property type="entry name" value="ALPHA-AMYLASE"/>
    <property type="match status" value="1"/>
</dbReference>
<dbReference type="EC" id="3.2.1.1" evidence="4 12"/>
<evidence type="ECO:0000259" key="15">
    <source>
        <dbReference type="SMART" id="SM00642"/>
    </source>
</evidence>
<dbReference type="Pfam" id="PF00128">
    <property type="entry name" value="Alpha-amylase"/>
    <property type="match status" value="1"/>
</dbReference>
<keyword evidence="9 12" id="KW-0119">Carbohydrate metabolism</keyword>
<dbReference type="CDD" id="cd11317">
    <property type="entry name" value="AmyAc_bac_euk_AmyA"/>
    <property type="match status" value="1"/>
</dbReference>
<evidence type="ECO:0000256" key="11">
    <source>
        <dbReference type="RuleBase" id="RU003615"/>
    </source>
</evidence>
<evidence type="ECO:0000256" key="10">
    <source>
        <dbReference type="ARBA" id="ARBA00023295"/>
    </source>
</evidence>
<dbReference type="InterPro" id="IPR013780">
    <property type="entry name" value="Glyco_hydro_b"/>
</dbReference>
<dbReference type="OrthoDB" id="9805159at2"/>
<evidence type="ECO:0000259" key="14">
    <source>
        <dbReference type="SMART" id="SM00632"/>
    </source>
</evidence>
<dbReference type="RefSeq" id="WP_005443490.1">
    <property type="nucleotide sequence ID" value="NZ_CM001466.1"/>
</dbReference>
<keyword evidence="10 12" id="KW-0326">Glycosidase</keyword>
<dbReference type="SUPFAM" id="SSF51445">
    <property type="entry name" value="(Trans)glycosidases"/>
    <property type="match status" value="1"/>
</dbReference>
<evidence type="ECO:0000256" key="4">
    <source>
        <dbReference type="ARBA" id="ARBA00012595"/>
    </source>
</evidence>
<comment type="catalytic activity">
    <reaction evidence="1 12">
        <text>Endohydrolysis of (1-&gt;4)-alpha-D-glucosidic linkages in polysaccharides containing three or more (1-&gt;4)-alpha-linked D-glucose units.</text>
        <dbReference type="EC" id="3.2.1.1"/>
    </reaction>
</comment>
<sequence length="481" mass="52338">MFQRVVGAVVLVAALLTAPLAAPPSATAAPPGDRDVIATLFQWNWNSVAAACRDQLGPDGYGAVQVSPPSEHVVLGEQGYPWWQDYQPVSYRLDETRRGTRAEFAAMVDTCHDAGVQVYVDAVVNHMTGQDECGTGSAGSAYCHYDYAEAGYGYDDFHHCGRNGDDNIVDFHDRWEVQNCELVNLADLDTGSEYVRDRIGAYLNDLLSLGVDGFRIDAAKHMPAEDVAALVSRLDRPAYVYQEVLHGDGEPITPEEYLDNGDVYDQRYARDLAKVFNSEKLAYLRDFGTPVPSENVVVFVDNHDSQRGDETLTYRDGARYSLANAFMLAWPVGTPKINSSYTFDDYDAGPPSDAAGNTTDAACDSAAWQCEHDWQPIRNMVAFHNEVGDEPVVQWWDNGNDTIAFGRGDKGYVVLNDESSAVTGRSFQTALPAGTYCDVLHGDVVDGACTGPTYTVDGGGWFRADVGAHDGVALHAGARVG</sequence>
<feature type="chain" id="PRO_5003611302" description="Alpha-amylase" evidence="13">
    <location>
        <begin position="29"/>
        <end position="481"/>
    </location>
</feature>
<evidence type="ECO:0000313" key="17">
    <source>
        <dbReference type="Proteomes" id="UP000004705"/>
    </source>
</evidence>
<accession>H8G5R2</accession>
<evidence type="ECO:0000256" key="6">
    <source>
        <dbReference type="ARBA" id="ARBA00022723"/>
    </source>
</evidence>
<dbReference type="PRINTS" id="PR00110">
    <property type="entry name" value="ALPHAAMYLASE"/>
</dbReference>
<keyword evidence="6" id="KW-0479">Metal-binding</keyword>
<comment type="similarity">
    <text evidence="3 11">Belongs to the glycosyl hydrolase 13 family.</text>
</comment>
<evidence type="ECO:0000313" key="16">
    <source>
        <dbReference type="EMBL" id="EHY90224.1"/>
    </source>
</evidence>
<keyword evidence="7 12" id="KW-0378">Hydrolase</keyword>
<dbReference type="SMART" id="SM00642">
    <property type="entry name" value="Aamy"/>
    <property type="match status" value="1"/>
</dbReference>
<dbReference type="HOGENOM" id="CLU_013336_0_0_11"/>
<dbReference type="InterPro" id="IPR017853">
    <property type="entry name" value="GH"/>
</dbReference>